<dbReference type="PANTHER" id="PTHR12753:SF0">
    <property type="entry name" value="ALPHA N-TERMINAL PROTEIN METHYLTRANSFERASE 1"/>
    <property type="match status" value="1"/>
</dbReference>
<evidence type="ECO:0000256" key="7">
    <source>
        <dbReference type="ARBA" id="ARBA00043129"/>
    </source>
</evidence>
<accession>A0ABM4DQL5</accession>
<comment type="catalytic activity">
    <reaction evidence="9">
        <text>N-terminal L-prolyl-L-prolyl-L-lysyl-[protein] + 2 S-adenosyl-L-methionine = N-terminal N,N-dimethyl-L-prolyl-L-prolyl-L-lysyl-[protein] + 2 S-adenosyl-L-homocysteine + 2 H(+)</text>
        <dbReference type="Rhea" id="RHEA:54736"/>
        <dbReference type="Rhea" id="RHEA-COMP:13787"/>
        <dbReference type="Rhea" id="RHEA-COMP:13974"/>
        <dbReference type="ChEBI" id="CHEBI:15378"/>
        <dbReference type="ChEBI" id="CHEBI:57856"/>
        <dbReference type="ChEBI" id="CHEBI:59789"/>
        <dbReference type="ChEBI" id="CHEBI:138059"/>
        <dbReference type="ChEBI" id="CHEBI:138318"/>
        <dbReference type="EC" id="2.1.1.244"/>
    </reaction>
</comment>
<protein>
    <recommendedName>
        <fullName evidence="6">Alpha N-terminal protein methyltransferase 1</fullName>
        <ecNumber evidence="5">2.1.1.244</ecNumber>
    </recommendedName>
    <alternativeName>
        <fullName evidence="7">X-Pro-Lys N-terminal protein methyltransferase 1</fullName>
    </alternativeName>
</protein>
<keyword evidence="4" id="KW-0949">S-adenosyl-L-methionine</keyword>
<keyword evidence="2" id="KW-0489">Methyltransferase</keyword>
<organism evidence="11 12">
    <name type="scientific">Hydra vulgaris</name>
    <name type="common">Hydra</name>
    <name type="synonym">Hydra attenuata</name>
    <dbReference type="NCBI Taxonomy" id="6087"/>
    <lineage>
        <taxon>Eukaryota</taxon>
        <taxon>Metazoa</taxon>
        <taxon>Cnidaria</taxon>
        <taxon>Hydrozoa</taxon>
        <taxon>Hydroidolina</taxon>
        <taxon>Anthoathecata</taxon>
        <taxon>Aplanulata</taxon>
        <taxon>Hydridae</taxon>
        <taxon>Hydra</taxon>
    </lineage>
</organism>
<dbReference type="Gene3D" id="3.40.50.150">
    <property type="entry name" value="Vaccinia Virus protein VP39"/>
    <property type="match status" value="1"/>
</dbReference>
<comment type="similarity">
    <text evidence="1">Belongs to the methyltransferase superfamily. NTM1 family.</text>
</comment>
<proteinExistence type="inferred from homology"/>
<evidence type="ECO:0000256" key="6">
    <source>
        <dbReference type="ARBA" id="ARBA00039449"/>
    </source>
</evidence>
<dbReference type="EC" id="2.1.1.244" evidence="5"/>
<reference evidence="12" key="1">
    <citation type="submission" date="2025-08" db="UniProtKB">
        <authorList>
            <consortium name="RefSeq"/>
        </authorList>
    </citation>
    <scope>IDENTIFICATION</scope>
</reference>
<dbReference type="GeneID" id="101236709"/>
<evidence type="ECO:0000256" key="8">
    <source>
        <dbReference type="ARBA" id="ARBA00047306"/>
    </source>
</evidence>
<comment type="catalytic activity">
    <reaction evidence="10">
        <text>N-terminal L-alanyl-L-prolyl-L-lysyl-[protein] + 3 S-adenosyl-L-methionine = N-terminal N,N,N-trimethyl-L-alanyl-L-prolyl-L-lysyl-[protein] + 3 S-adenosyl-L-homocysteine + 3 H(+)</text>
        <dbReference type="Rhea" id="RHEA:54712"/>
        <dbReference type="Rhea" id="RHEA-COMP:13785"/>
        <dbReference type="Rhea" id="RHEA-COMP:13971"/>
        <dbReference type="ChEBI" id="CHEBI:15378"/>
        <dbReference type="ChEBI" id="CHEBI:57856"/>
        <dbReference type="ChEBI" id="CHEBI:59789"/>
        <dbReference type="ChEBI" id="CHEBI:138057"/>
        <dbReference type="ChEBI" id="CHEBI:138315"/>
        <dbReference type="EC" id="2.1.1.244"/>
    </reaction>
</comment>
<evidence type="ECO:0000256" key="3">
    <source>
        <dbReference type="ARBA" id="ARBA00022679"/>
    </source>
</evidence>
<name>A0ABM4DQL5_HYDVU</name>
<evidence type="ECO:0000256" key="9">
    <source>
        <dbReference type="ARBA" id="ARBA00047885"/>
    </source>
</evidence>
<keyword evidence="11" id="KW-1185">Reference proteome</keyword>
<sequence>MEVFNRMKDKEKWYKDAIEYWQKQDPSVDGMLQGFESISEIDVKGSDEFLNSLKTKGLLTATCRRAVDCGAGIGRVSKHFLLKRFEVVDIVEQCENFTNNINNYMADVNLSLRIENVYNEGLQTFNPKQNYYDVIWIQWVIGHLTDEDLISFIKRCQKGLTNGGCIVIKDNIAARNPVFDQDDSSVTRTHQDFINLFKKADATLLYNEIQKGFPAHLFSVKMYALR</sequence>
<evidence type="ECO:0000256" key="1">
    <source>
        <dbReference type="ARBA" id="ARBA00009059"/>
    </source>
</evidence>
<evidence type="ECO:0000256" key="4">
    <source>
        <dbReference type="ARBA" id="ARBA00022691"/>
    </source>
</evidence>
<keyword evidence="3" id="KW-0808">Transferase</keyword>
<dbReference type="RefSeq" id="XP_065676886.1">
    <property type="nucleotide sequence ID" value="XM_065820814.1"/>
</dbReference>
<dbReference type="InterPro" id="IPR029063">
    <property type="entry name" value="SAM-dependent_MTases_sf"/>
</dbReference>
<dbReference type="Pfam" id="PF05891">
    <property type="entry name" value="Methyltransf_PK"/>
    <property type="match status" value="1"/>
</dbReference>
<dbReference type="InterPro" id="IPR008576">
    <property type="entry name" value="MeTrfase_NTM1"/>
</dbReference>
<evidence type="ECO:0000256" key="2">
    <source>
        <dbReference type="ARBA" id="ARBA00022603"/>
    </source>
</evidence>
<evidence type="ECO:0000256" key="5">
    <source>
        <dbReference type="ARBA" id="ARBA00039112"/>
    </source>
</evidence>
<gene>
    <name evidence="12" type="primary">LOC101236709</name>
</gene>
<evidence type="ECO:0000256" key="10">
    <source>
        <dbReference type="ARBA" id="ARBA00048167"/>
    </source>
</evidence>
<dbReference type="SUPFAM" id="SSF53335">
    <property type="entry name" value="S-adenosyl-L-methionine-dependent methyltransferases"/>
    <property type="match status" value="1"/>
</dbReference>
<evidence type="ECO:0000313" key="11">
    <source>
        <dbReference type="Proteomes" id="UP001652625"/>
    </source>
</evidence>
<evidence type="ECO:0000313" key="12">
    <source>
        <dbReference type="RefSeq" id="XP_065676886.1"/>
    </source>
</evidence>
<comment type="catalytic activity">
    <reaction evidence="8">
        <text>N-terminal L-seryl-L-prolyl-L-lysyl-[protein] + 3 S-adenosyl-L-methionine = N-terminal N,N,N-trimethyl-L-seryl-L-prolyl-L-lysyl-[protein] + 3 S-adenosyl-L-homocysteine + 3 H(+)</text>
        <dbReference type="Rhea" id="RHEA:54724"/>
        <dbReference type="Rhea" id="RHEA-COMP:13789"/>
        <dbReference type="Rhea" id="RHEA-COMP:13973"/>
        <dbReference type="ChEBI" id="CHEBI:15378"/>
        <dbReference type="ChEBI" id="CHEBI:57856"/>
        <dbReference type="ChEBI" id="CHEBI:59789"/>
        <dbReference type="ChEBI" id="CHEBI:138061"/>
        <dbReference type="ChEBI" id="CHEBI:138317"/>
        <dbReference type="EC" id="2.1.1.244"/>
    </reaction>
</comment>
<dbReference type="Proteomes" id="UP001652625">
    <property type="component" value="Chromosome 15"/>
</dbReference>
<dbReference type="PIRSF" id="PIRSF016958">
    <property type="entry name" value="DUF858_MeTrfase_lik"/>
    <property type="match status" value="1"/>
</dbReference>
<dbReference type="PANTHER" id="PTHR12753">
    <property type="entry name" value="AD-003 - RELATED"/>
    <property type="match status" value="1"/>
</dbReference>